<dbReference type="Proteomes" id="UP000887104">
    <property type="component" value="Unassembled WGS sequence"/>
</dbReference>
<reference evidence="2" key="1">
    <citation type="submission" date="2021-05" db="EMBL/GenBank/DDBJ databases">
        <title>Molecular characterization for Shewanella algae harboring chromosomal blaOXA-55-like strains isolated from clinical and environment sample.</title>
        <authorList>
            <person name="Ohama Y."/>
            <person name="Aoki K."/>
            <person name="Harada S."/>
            <person name="Moriya K."/>
            <person name="Ishii Y."/>
            <person name="Tateda K."/>
        </authorList>
    </citation>
    <scope>NUCLEOTIDE SEQUENCE</scope>
    <source>
        <strain evidence="2">JCM 11563</strain>
    </source>
</reference>
<name>A0ABQ4PN43_9GAMM</name>
<keyword evidence="3" id="KW-1185">Reference proteome</keyword>
<keyword evidence="1" id="KW-1133">Transmembrane helix</keyword>
<feature type="transmembrane region" description="Helical" evidence="1">
    <location>
        <begin position="6"/>
        <end position="23"/>
    </location>
</feature>
<evidence type="ECO:0000313" key="3">
    <source>
        <dbReference type="Proteomes" id="UP000887104"/>
    </source>
</evidence>
<dbReference type="EMBL" id="BPEY01000072">
    <property type="protein sequence ID" value="GIU49670.1"/>
    <property type="molecule type" value="Genomic_DNA"/>
</dbReference>
<feature type="transmembrane region" description="Helical" evidence="1">
    <location>
        <begin position="35"/>
        <end position="55"/>
    </location>
</feature>
<organism evidence="2 3">
    <name type="scientific">Shewanella sairae</name>
    <dbReference type="NCBI Taxonomy" id="190310"/>
    <lineage>
        <taxon>Bacteria</taxon>
        <taxon>Pseudomonadati</taxon>
        <taxon>Pseudomonadota</taxon>
        <taxon>Gammaproteobacteria</taxon>
        <taxon>Alteromonadales</taxon>
        <taxon>Shewanellaceae</taxon>
        <taxon>Shewanella</taxon>
    </lineage>
</organism>
<accession>A0ABQ4PN43</accession>
<keyword evidence="1" id="KW-0812">Transmembrane</keyword>
<gene>
    <name evidence="2" type="ORF">TUM4438_33790</name>
</gene>
<evidence type="ECO:0000313" key="2">
    <source>
        <dbReference type="EMBL" id="GIU49670.1"/>
    </source>
</evidence>
<protein>
    <recommendedName>
        <fullName evidence="4">DUF2834 domain-containing protein</fullName>
    </recommendedName>
</protein>
<proteinExistence type="predicted"/>
<sequence>MGMAELLIIVLVGGALALGYLSIYPKVAAGNFNKLSVCDLVCSVFVFTLVGTQYWGSDYEFSLLLFSTNWFWFTLVIYALIEIPLAIWYFKKYGVAVNDNGKDK</sequence>
<keyword evidence="1" id="KW-0472">Membrane</keyword>
<comment type="caution">
    <text evidence="2">The sequence shown here is derived from an EMBL/GenBank/DDBJ whole genome shotgun (WGS) entry which is preliminary data.</text>
</comment>
<evidence type="ECO:0000256" key="1">
    <source>
        <dbReference type="SAM" id="Phobius"/>
    </source>
</evidence>
<feature type="transmembrane region" description="Helical" evidence="1">
    <location>
        <begin position="70"/>
        <end position="90"/>
    </location>
</feature>
<evidence type="ECO:0008006" key="4">
    <source>
        <dbReference type="Google" id="ProtNLM"/>
    </source>
</evidence>